<name>A0A6J4Q212_9ACTN</name>
<dbReference type="Pfam" id="PF02517">
    <property type="entry name" value="Rce1-like"/>
    <property type="match status" value="1"/>
</dbReference>
<keyword evidence="1" id="KW-0812">Transmembrane</keyword>
<accession>A0A6J4Q212</accession>
<feature type="transmembrane region" description="Helical" evidence="1">
    <location>
        <begin position="65"/>
        <end position="85"/>
    </location>
</feature>
<proteinExistence type="predicted"/>
<dbReference type="AlphaFoldDB" id="A0A6J4Q212"/>
<feature type="domain" description="CAAX prenyl protease 2/Lysostaphin resistance protein A-like" evidence="2">
    <location>
        <begin position="123"/>
        <end position="218"/>
    </location>
</feature>
<evidence type="ECO:0000256" key="1">
    <source>
        <dbReference type="SAM" id="Phobius"/>
    </source>
</evidence>
<evidence type="ECO:0000259" key="2">
    <source>
        <dbReference type="Pfam" id="PF02517"/>
    </source>
</evidence>
<evidence type="ECO:0000313" key="3">
    <source>
        <dbReference type="EMBL" id="CAA9432351.1"/>
    </source>
</evidence>
<dbReference type="GO" id="GO:0080120">
    <property type="term" value="P:CAAX-box protein maturation"/>
    <property type="evidence" value="ECO:0007669"/>
    <property type="project" value="UniProtKB-ARBA"/>
</dbReference>
<feature type="transmembrane region" description="Helical" evidence="1">
    <location>
        <begin position="123"/>
        <end position="142"/>
    </location>
</feature>
<dbReference type="InterPro" id="IPR003675">
    <property type="entry name" value="Rce1/LyrA-like_dom"/>
</dbReference>
<dbReference type="EMBL" id="CADCVC010000056">
    <property type="protein sequence ID" value="CAA9432351.1"/>
    <property type="molecule type" value="Genomic_DNA"/>
</dbReference>
<feature type="transmembrane region" description="Helical" evidence="1">
    <location>
        <begin position="149"/>
        <end position="171"/>
    </location>
</feature>
<sequence>MRRFAGQRPVAFCLLVTLALFALTALSRVSFPGAPVRNIKRLPQKAFEPPTGLDRVVSDLKSPDVLFWGLAILLAVVLSYRTGLWREVGFNRPIVKNLRLLWFPLFVGALALSGGAFVVGLDALVSTFLVVLVAVFAEEVLFRGLLWRALAPVGPVGAMILTSLLAGALVLGRTATDGPWPEAVRLTALAVCGGFAYAALRWRTASLWPVILTHAAFAFAMDVSTLGTVAYPIVMLLSTVGLAAYGLFLVRNRQVREDGGLAGKPKTARVR</sequence>
<keyword evidence="1" id="KW-0472">Membrane</keyword>
<organism evidence="3">
    <name type="scientific">uncultured Rubrobacteraceae bacterium</name>
    <dbReference type="NCBI Taxonomy" id="349277"/>
    <lineage>
        <taxon>Bacteria</taxon>
        <taxon>Bacillati</taxon>
        <taxon>Actinomycetota</taxon>
        <taxon>Rubrobacteria</taxon>
        <taxon>Rubrobacterales</taxon>
        <taxon>Rubrobacteraceae</taxon>
        <taxon>environmental samples</taxon>
    </lineage>
</organism>
<keyword evidence="1" id="KW-1133">Transmembrane helix</keyword>
<dbReference type="GO" id="GO:0004175">
    <property type="term" value="F:endopeptidase activity"/>
    <property type="evidence" value="ECO:0007669"/>
    <property type="project" value="UniProtKB-ARBA"/>
</dbReference>
<gene>
    <name evidence="3" type="ORF">AVDCRST_MAG80-667</name>
</gene>
<feature type="transmembrane region" description="Helical" evidence="1">
    <location>
        <begin position="229"/>
        <end position="250"/>
    </location>
</feature>
<reference evidence="3" key="1">
    <citation type="submission" date="2020-02" db="EMBL/GenBank/DDBJ databases">
        <authorList>
            <person name="Meier V. D."/>
        </authorList>
    </citation>
    <scope>NUCLEOTIDE SEQUENCE</scope>
    <source>
        <strain evidence="3">AVDCRST_MAG80</strain>
    </source>
</reference>
<feature type="transmembrane region" description="Helical" evidence="1">
    <location>
        <begin position="97"/>
        <end position="117"/>
    </location>
</feature>
<protein>
    <recommendedName>
        <fullName evidence="2">CAAX prenyl protease 2/Lysostaphin resistance protein A-like domain-containing protein</fullName>
    </recommendedName>
</protein>